<evidence type="ECO:0000313" key="3">
    <source>
        <dbReference type="Proteomes" id="UP000269721"/>
    </source>
</evidence>
<reference evidence="3" key="1">
    <citation type="journal article" date="2018" name="Nat. Microbiol.">
        <title>Leveraging single-cell genomics to expand the fungal tree of life.</title>
        <authorList>
            <person name="Ahrendt S.R."/>
            <person name="Quandt C.A."/>
            <person name="Ciobanu D."/>
            <person name="Clum A."/>
            <person name="Salamov A."/>
            <person name="Andreopoulos B."/>
            <person name="Cheng J.F."/>
            <person name="Woyke T."/>
            <person name="Pelin A."/>
            <person name="Henrissat B."/>
            <person name="Reynolds N.K."/>
            <person name="Benny G.L."/>
            <person name="Smith M.E."/>
            <person name="James T.Y."/>
            <person name="Grigoriev I.V."/>
        </authorList>
    </citation>
    <scope>NUCLEOTIDE SEQUENCE [LARGE SCALE GENOMIC DNA]</scope>
</reference>
<sequence>MATERPPAPSSLATLLLSSIPAGRPAAIAKDAVALLRGRPLTTDPRSKDACSLGSESGLPTLDGDAPDTKSIASDVKSPAAEPPLCATATPASQSTPAAHRALSQQTLLAYVFHPLKAAAALHPCLLVSRSWFAVAAPIQYATVELTNQRAHRLLLRHFRPRSQFATVLDGVSDLIAEELCWARISLFPRFSNMYPVRAMETLAGWMYPNTTPMHFDYRVSWDDDFTAGDSAEGRSRSGGTDAVGVDELAPAMPNTGWGGMLGMMLVAVCASPVPAFKMMRVFVRGSAPPLALGVTPLLGPMIRKLALHNLSLLIDADIVPILLETLHLTHFEAYGCERLTDITLYTLARYCPNLTELLLPGAHLLSDMSLLEAARTLHALTSLDLRACPSISDAGLVPLLQSNERTLRRLNVGRLIGRLGTGRVSDRSAFCLAGMESVWPHTAEAELEGVLLDRTAIRRARRQVPEAGTAGAAGMGAVKLSEIVFWSLKLAAQKLISRRLSNRIAV</sequence>
<proteinExistence type="predicted"/>
<dbReference type="Proteomes" id="UP000269721">
    <property type="component" value="Unassembled WGS sequence"/>
</dbReference>
<dbReference type="InterPro" id="IPR050648">
    <property type="entry name" value="F-box_LRR-repeat"/>
</dbReference>
<dbReference type="InterPro" id="IPR006553">
    <property type="entry name" value="Leu-rich_rpt_Cys-con_subtyp"/>
</dbReference>
<dbReference type="SMART" id="SM00367">
    <property type="entry name" value="LRR_CC"/>
    <property type="match status" value="3"/>
</dbReference>
<dbReference type="OrthoDB" id="421226at2759"/>
<dbReference type="Gene3D" id="3.80.10.10">
    <property type="entry name" value="Ribonuclease Inhibitor"/>
    <property type="match status" value="1"/>
</dbReference>
<dbReference type="InterPro" id="IPR032675">
    <property type="entry name" value="LRR_dom_sf"/>
</dbReference>
<gene>
    <name evidence="2" type="ORF">BDK51DRAFT_40810</name>
</gene>
<evidence type="ECO:0000313" key="2">
    <source>
        <dbReference type="EMBL" id="RKO88281.1"/>
    </source>
</evidence>
<dbReference type="GO" id="GO:0005737">
    <property type="term" value="C:cytoplasm"/>
    <property type="evidence" value="ECO:0007669"/>
    <property type="project" value="TreeGrafter"/>
</dbReference>
<feature type="region of interest" description="Disordered" evidence="1">
    <location>
        <begin position="39"/>
        <end position="81"/>
    </location>
</feature>
<organism evidence="2 3">
    <name type="scientific">Blyttiomyces helicus</name>
    <dbReference type="NCBI Taxonomy" id="388810"/>
    <lineage>
        <taxon>Eukaryota</taxon>
        <taxon>Fungi</taxon>
        <taxon>Fungi incertae sedis</taxon>
        <taxon>Chytridiomycota</taxon>
        <taxon>Chytridiomycota incertae sedis</taxon>
        <taxon>Chytridiomycetes</taxon>
        <taxon>Chytridiomycetes incertae sedis</taxon>
        <taxon>Blyttiomyces</taxon>
    </lineage>
</organism>
<dbReference type="PANTHER" id="PTHR13382">
    <property type="entry name" value="MITOCHONDRIAL ATP SYNTHASE COUPLING FACTOR B"/>
    <property type="match status" value="1"/>
</dbReference>
<dbReference type="SUPFAM" id="SSF52047">
    <property type="entry name" value="RNI-like"/>
    <property type="match status" value="1"/>
</dbReference>
<name>A0A4P9W749_9FUNG</name>
<accession>A0A4P9W749</accession>
<protein>
    <recommendedName>
        <fullName evidence="4">F-box domain-containing protein</fullName>
    </recommendedName>
</protein>
<evidence type="ECO:0008006" key="4">
    <source>
        <dbReference type="Google" id="ProtNLM"/>
    </source>
</evidence>
<dbReference type="AlphaFoldDB" id="A0A4P9W749"/>
<dbReference type="EMBL" id="KZ996821">
    <property type="protein sequence ID" value="RKO88281.1"/>
    <property type="molecule type" value="Genomic_DNA"/>
</dbReference>
<evidence type="ECO:0000256" key="1">
    <source>
        <dbReference type="SAM" id="MobiDB-lite"/>
    </source>
</evidence>
<keyword evidence="3" id="KW-1185">Reference proteome</keyword>